<keyword evidence="1" id="KW-0479">Metal-binding</keyword>
<dbReference type="Gene3D" id="3.30.70.360">
    <property type="match status" value="1"/>
</dbReference>
<dbReference type="SUPFAM" id="SSF53187">
    <property type="entry name" value="Zn-dependent exopeptidases"/>
    <property type="match status" value="1"/>
</dbReference>
<gene>
    <name evidence="4" type="ORF">UFOPK3331_01836</name>
</gene>
<dbReference type="InterPro" id="IPR002933">
    <property type="entry name" value="Peptidase_M20"/>
</dbReference>
<dbReference type="EMBL" id="CAESAL010000105">
    <property type="protein sequence ID" value="CAB4346379.1"/>
    <property type="molecule type" value="Genomic_DNA"/>
</dbReference>
<feature type="domain" description="Peptidase M20 dimerisation" evidence="3">
    <location>
        <begin position="166"/>
        <end position="269"/>
    </location>
</feature>
<dbReference type="InterPro" id="IPR010174">
    <property type="entry name" value="Succinyl-DAP_deSuclase_DapE"/>
</dbReference>
<evidence type="ECO:0000259" key="3">
    <source>
        <dbReference type="Pfam" id="PF07687"/>
    </source>
</evidence>
<accession>A0A6J5ZYT1</accession>
<dbReference type="InterPro" id="IPR011650">
    <property type="entry name" value="Peptidase_M20_dimer"/>
</dbReference>
<dbReference type="Gene3D" id="3.40.630.10">
    <property type="entry name" value="Zn peptidases"/>
    <property type="match status" value="1"/>
</dbReference>
<evidence type="ECO:0000256" key="1">
    <source>
        <dbReference type="ARBA" id="ARBA00022723"/>
    </source>
</evidence>
<dbReference type="Pfam" id="PF01546">
    <property type="entry name" value="Peptidase_M20"/>
    <property type="match status" value="1"/>
</dbReference>
<proteinExistence type="predicted"/>
<reference evidence="4" key="1">
    <citation type="submission" date="2020-05" db="EMBL/GenBank/DDBJ databases">
        <authorList>
            <person name="Chiriac C."/>
            <person name="Salcher M."/>
            <person name="Ghai R."/>
            <person name="Kavagutti S V."/>
        </authorList>
    </citation>
    <scope>NUCLEOTIDE SEQUENCE</scope>
</reference>
<dbReference type="InterPro" id="IPR050072">
    <property type="entry name" value="Peptidase_M20A"/>
</dbReference>
<organism evidence="4">
    <name type="scientific">freshwater metagenome</name>
    <dbReference type="NCBI Taxonomy" id="449393"/>
    <lineage>
        <taxon>unclassified sequences</taxon>
        <taxon>metagenomes</taxon>
        <taxon>ecological metagenomes</taxon>
    </lineage>
</organism>
<dbReference type="PANTHER" id="PTHR43808:SF31">
    <property type="entry name" value="N-ACETYL-L-CITRULLINE DEACETYLASE"/>
    <property type="match status" value="1"/>
</dbReference>
<dbReference type="InterPro" id="IPR036264">
    <property type="entry name" value="Bact_exopeptidase_dim_dom"/>
</dbReference>
<dbReference type="GO" id="GO:0009014">
    <property type="term" value="F:succinyl-diaminopimelate desuccinylase activity"/>
    <property type="evidence" value="ECO:0007669"/>
    <property type="project" value="InterPro"/>
</dbReference>
<evidence type="ECO:0000313" key="4">
    <source>
        <dbReference type="EMBL" id="CAB4346379.1"/>
    </source>
</evidence>
<dbReference type="GO" id="GO:0008777">
    <property type="term" value="F:acetylornithine deacetylase activity"/>
    <property type="evidence" value="ECO:0007669"/>
    <property type="project" value="TreeGrafter"/>
</dbReference>
<protein>
    <submittedName>
        <fullName evidence="4">Unannotated protein</fullName>
    </submittedName>
</protein>
<sequence>MATNGLPDLLARTAALVDIASPSRAEGPIVDLIEAELRAQAHLEVTRVGDNLVARTSLGRGQRVILAGHTDTVPAADNATARIEDGRLFGVGSADMKGGLAVMLELAATLTEPAVDLTYVFYAREEIASSESGLGELFESRPDLLIGDIAVLGEPTDARIEAGCQGTLRIRVQLQGVRAHTARPWMGRNAVHRLSGILASLDSYEARSPMIDGCQFREALQAVAIEGGVSGNVVPDLASITVNFRFAPDRSVVDAETHIRELFAPFLEEGDVVEVLDVANAAAPGLNHPLLASLVERSGSEVLAKLGWTDVARFAAHGVPAVNFGPGDSTIAHTAGEYLDRAPLERVHAVLRGLLTEA</sequence>
<dbReference type="GO" id="GO:0009089">
    <property type="term" value="P:lysine biosynthetic process via diaminopimelate"/>
    <property type="evidence" value="ECO:0007669"/>
    <property type="project" value="InterPro"/>
</dbReference>
<dbReference type="GO" id="GO:0046872">
    <property type="term" value="F:metal ion binding"/>
    <property type="evidence" value="ECO:0007669"/>
    <property type="project" value="UniProtKB-KW"/>
</dbReference>
<dbReference type="SUPFAM" id="SSF55031">
    <property type="entry name" value="Bacterial exopeptidase dimerisation domain"/>
    <property type="match status" value="1"/>
</dbReference>
<keyword evidence="2" id="KW-0378">Hydrolase</keyword>
<name>A0A6J5ZYT1_9ZZZZ</name>
<dbReference type="PANTHER" id="PTHR43808">
    <property type="entry name" value="ACETYLORNITHINE DEACETYLASE"/>
    <property type="match status" value="1"/>
</dbReference>
<dbReference type="NCBIfam" id="TIGR01900">
    <property type="entry name" value="dapE-gram_pos"/>
    <property type="match status" value="1"/>
</dbReference>
<evidence type="ECO:0000256" key="2">
    <source>
        <dbReference type="ARBA" id="ARBA00022801"/>
    </source>
</evidence>
<dbReference type="GO" id="GO:0006526">
    <property type="term" value="P:L-arginine biosynthetic process"/>
    <property type="evidence" value="ECO:0007669"/>
    <property type="project" value="TreeGrafter"/>
</dbReference>
<dbReference type="Pfam" id="PF07687">
    <property type="entry name" value="M20_dimer"/>
    <property type="match status" value="1"/>
</dbReference>
<dbReference type="AlphaFoldDB" id="A0A6J5ZYT1"/>